<comment type="caution">
    <text evidence="1">The sequence shown here is derived from an EMBL/GenBank/DDBJ whole genome shotgun (WGS) entry which is preliminary data.</text>
</comment>
<dbReference type="AlphaFoldDB" id="A0A0F9HQU1"/>
<sequence>MTCECGKELVVLYRSCQPAPPSRPLSERTYRYYACGVNEQRGNKSIRLDTRIQGPYCPDCDGIKETRNEWWDDDLQRV</sequence>
<name>A0A0F9HQU1_9ZZZZ</name>
<proteinExistence type="predicted"/>
<dbReference type="EMBL" id="LAZR01016182">
    <property type="protein sequence ID" value="KKM05597.1"/>
    <property type="molecule type" value="Genomic_DNA"/>
</dbReference>
<gene>
    <name evidence="1" type="ORF">LCGC14_1752510</name>
</gene>
<protein>
    <submittedName>
        <fullName evidence="1">Uncharacterized protein</fullName>
    </submittedName>
</protein>
<accession>A0A0F9HQU1</accession>
<organism evidence="1">
    <name type="scientific">marine sediment metagenome</name>
    <dbReference type="NCBI Taxonomy" id="412755"/>
    <lineage>
        <taxon>unclassified sequences</taxon>
        <taxon>metagenomes</taxon>
        <taxon>ecological metagenomes</taxon>
    </lineage>
</organism>
<reference evidence="1" key="1">
    <citation type="journal article" date="2015" name="Nature">
        <title>Complex archaea that bridge the gap between prokaryotes and eukaryotes.</title>
        <authorList>
            <person name="Spang A."/>
            <person name="Saw J.H."/>
            <person name="Jorgensen S.L."/>
            <person name="Zaremba-Niedzwiedzka K."/>
            <person name="Martijn J."/>
            <person name="Lind A.E."/>
            <person name="van Eijk R."/>
            <person name="Schleper C."/>
            <person name="Guy L."/>
            <person name="Ettema T.J."/>
        </authorList>
    </citation>
    <scope>NUCLEOTIDE SEQUENCE</scope>
</reference>
<evidence type="ECO:0000313" key="1">
    <source>
        <dbReference type="EMBL" id="KKM05597.1"/>
    </source>
</evidence>